<accession>A0AAD3TEE8</accession>
<evidence type="ECO:0000313" key="2">
    <source>
        <dbReference type="Proteomes" id="UP001279734"/>
    </source>
</evidence>
<sequence>MPNDPEDMRFLPGSQSKKLRLVDPVIGAKDGKGETRFINTVAVVGLWKRKLDGVAFVVVGCVAGTIDGGKGGAAVGNK</sequence>
<organism evidence="1 2">
    <name type="scientific">Nepenthes gracilis</name>
    <name type="common">Slender pitcher plant</name>
    <dbReference type="NCBI Taxonomy" id="150966"/>
    <lineage>
        <taxon>Eukaryota</taxon>
        <taxon>Viridiplantae</taxon>
        <taxon>Streptophyta</taxon>
        <taxon>Embryophyta</taxon>
        <taxon>Tracheophyta</taxon>
        <taxon>Spermatophyta</taxon>
        <taxon>Magnoliopsida</taxon>
        <taxon>eudicotyledons</taxon>
        <taxon>Gunneridae</taxon>
        <taxon>Pentapetalae</taxon>
        <taxon>Caryophyllales</taxon>
        <taxon>Nepenthaceae</taxon>
        <taxon>Nepenthes</taxon>
    </lineage>
</organism>
<protein>
    <submittedName>
        <fullName evidence="1">Uncharacterized protein</fullName>
    </submittedName>
</protein>
<evidence type="ECO:0000313" key="1">
    <source>
        <dbReference type="EMBL" id="GMH27529.1"/>
    </source>
</evidence>
<name>A0AAD3TEE8_NEPGR</name>
<dbReference type="EMBL" id="BSYO01000033">
    <property type="protein sequence ID" value="GMH27529.1"/>
    <property type="molecule type" value="Genomic_DNA"/>
</dbReference>
<dbReference type="AlphaFoldDB" id="A0AAD3TEE8"/>
<comment type="caution">
    <text evidence="1">The sequence shown here is derived from an EMBL/GenBank/DDBJ whole genome shotgun (WGS) entry which is preliminary data.</text>
</comment>
<dbReference type="Proteomes" id="UP001279734">
    <property type="component" value="Unassembled WGS sequence"/>
</dbReference>
<proteinExistence type="predicted"/>
<reference evidence="1" key="1">
    <citation type="submission" date="2023-05" db="EMBL/GenBank/DDBJ databases">
        <title>Nepenthes gracilis genome sequencing.</title>
        <authorList>
            <person name="Fukushima K."/>
        </authorList>
    </citation>
    <scope>NUCLEOTIDE SEQUENCE</scope>
    <source>
        <strain evidence="1">SING2019-196</strain>
    </source>
</reference>
<keyword evidence="2" id="KW-1185">Reference proteome</keyword>
<gene>
    <name evidence="1" type="ORF">Nepgr_029372</name>
</gene>